<accession>D5SY80</accession>
<dbReference type="HOGENOM" id="CLU_2220710_0_0_0"/>
<evidence type="ECO:0000313" key="2">
    <source>
        <dbReference type="Proteomes" id="UP000002220"/>
    </source>
</evidence>
<dbReference type="KEGG" id="plm:Plim_4062"/>
<sequence length="106" mass="12142">MISIDRLAQNLIANKRVEFSFHLQSDNHELALICVKECEEYDLAEYDVEYQRGEFFQIGPAKQSEEVVPSELCFPDLQAAGDAILKRRAEILNIPWGEDAENDVQL</sequence>
<keyword evidence="2" id="KW-1185">Reference proteome</keyword>
<dbReference type="Proteomes" id="UP000002220">
    <property type="component" value="Chromosome"/>
</dbReference>
<reference evidence="1 2" key="1">
    <citation type="journal article" date="2010" name="Stand. Genomic Sci.">
        <title>Complete genome sequence of Planctomyces limnophilus type strain (Mu 290).</title>
        <authorList>
            <person name="Labutti K."/>
            <person name="Sikorski J."/>
            <person name="Schneider S."/>
            <person name="Nolan M."/>
            <person name="Lucas S."/>
            <person name="Glavina Del Rio T."/>
            <person name="Tice H."/>
            <person name="Cheng J.F."/>
            <person name="Goodwin L."/>
            <person name="Pitluck S."/>
            <person name="Liolios K."/>
            <person name="Ivanova N."/>
            <person name="Mavromatis K."/>
            <person name="Mikhailova N."/>
            <person name="Pati A."/>
            <person name="Chen A."/>
            <person name="Palaniappan K."/>
            <person name="Land M."/>
            <person name="Hauser L."/>
            <person name="Chang Y.J."/>
            <person name="Jeffries C.D."/>
            <person name="Tindall B.J."/>
            <person name="Rohde M."/>
            <person name="Goker M."/>
            <person name="Woyke T."/>
            <person name="Bristow J."/>
            <person name="Eisen J.A."/>
            <person name="Markowitz V."/>
            <person name="Hugenholtz P."/>
            <person name="Kyrpides N.C."/>
            <person name="Klenk H.P."/>
            <person name="Lapidus A."/>
        </authorList>
    </citation>
    <scope>NUCLEOTIDE SEQUENCE [LARGE SCALE GENOMIC DNA]</scope>
    <source>
        <strain evidence="2">ATCC 43296 / DSM 3776 / IFAM 1008 / 290</strain>
    </source>
</reference>
<gene>
    <name evidence="1" type="ordered locus">Plim_4062</name>
</gene>
<protein>
    <submittedName>
        <fullName evidence="1">Uncharacterized protein</fullName>
    </submittedName>
</protein>
<dbReference type="RefSeq" id="WP_013112304.1">
    <property type="nucleotide sequence ID" value="NC_014148.1"/>
</dbReference>
<dbReference type="EMBL" id="CP001744">
    <property type="protein sequence ID" value="ADG69873.1"/>
    <property type="molecule type" value="Genomic_DNA"/>
</dbReference>
<proteinExistence type="predicted"/>
<organism evidence="1 2">
    <name type="scientific">Planctopirus limnophila (strain ATCC 43296 / DSM 3776 / IFAM 1008 / Mu 290)</name>
    <name type="common">Planctomyces limnophilus</name>
    <dbReference type="NCBI Taxonomy" id="521674"/>
    <lineage>
        <taxon>Bacteria</taxon>
        <taxon>Pseudomonadati</taxon>
        <taxon>Planctomycetota</taxon>
        <taxon>Planctomycetia</taxon>
        <taxon>Planctomycetales</taxon>
        <taxon>Planctomycetaceae</taxon>
        <taxon>Planctopirus</taxon>
    </lineage>
</organism>
<dbReference type="AlphaFoldDB" id="D5SY80"/>
<name>D5SY80_PLAL2</name>
<evidence type="ECO:0000313" key="1">
    <source>
        <dbReference type="EMBL" id="ADG69873.1"/>
    </source>
</evidence>
<dbReference type="STRING" id="521674.Plim_4062"/>